<evidence type="ECO:0000259" key="3">
    <source>
        <dbReference type="PROSITE" id="PS51388"/>
    </source>
</evidence>
<dbReference type="eggNOG" id="KOG0446">
    <property type="taxonomic scope" value="Eukaryota"/>
</dbReference>
<dbReference type="Pfam" id="PF01031">
    <property type="entry name" value="Dynamin_M"/>
    <property type="match status" value="1"/>
</dbReference>
<organism evidence="5 6">
    <name type="scientific">Metarhizium robertsii</name>
    <dbReference type="NCBI Taxonomy" id="568076"/>
    <lineage>
        <taxon>Eukaryota</taxon>
        <taxon>Fungi</taxon>
        <taxon>Dikarya</taxon>
        <taxon>Ascomycota</taxon>
        <taxon>Pezizomycotina</taxon>
        <taxon>Sordariomycetes</taxon>
        <taxon>Hypocreomycetidae</taxon>
        <taxon>Hypocreales</taxon>
        <taxon>Clavicipitaceae</taxon>
        <taxon>Metarhizium</taxon>
    </lineage>
</organism>
<dbReference type="HOGENOM" id="CLU_008964_7_3_1"/>
<dbReference type="PANTHER" id="PTHR11566:SF149">
    <property type="entry name" value="GTPASE, PUTATIVE (AFU_ORTHOLOGUE AFUA_6G11890)-RELATED"/>
    <property type="match status" value="1"/>
</dbReference>
<dbReference type="OrthoDB" id="415706at2759"/>
<dbReference type="GO" id="GO:0006897">
    <property type="term" value="P:endocytosis"/>
    <property type="evidence" value="ECO:0007669"/>
    <property type="project" value="TreeGrafter"/>
</dbReference>
<dbReference type="InterPro" id="IPR027417">
    <property type="entry name" value="P-loop_NTPase"/>
</dbReference>
<dbReference type="GO" id="GO:0016020">
    <property type="term" value="C:membrane"/>
    <property type="evidence" value="ECO:0007669"/>
    <property type="project" value="TreeGrafter"/>
</dbReference>
<keyword evidence="1" id="KW-0547">Nucleotide-binding</keyword>
<dbReference type="GO" id="GO:0003924">
    <property type="term" value="F:GTPase activity"/>
    <property type="evidence" value="ECO:0007669"/>
    <property type="project" value="InterPro"/>
</dbReference>
<dbReference type="Proteomes" id="UP000030151">
    <property type="component" value="Unassembled WGS sequence"/>
</dbReference>
<feature type="domain" description="GED" evidence="3">
    <location>
        <begin position="602"/>
        <end position="693"/>
    </location>
</feature>
<proteinExistence type="predicted"/>
<feature type="domain" description="Dynamin-type G" evidence="4">
    <location>
        <begin position="29"/>
        <end position="316"/>
    </location>
</feature>
<dbReference type="GO" id="GO:0005874">
    <property type="term" value="C:microtubule"/>
    <property type="evidence" value="ECO:0007669"/>
    <property type="project" value="TreeGrafter"/>
</dbReference>
<evidence type="ECO:0000259" key="4">
    <source>
        <dbReference type="PROSITE" id="PS51718"/>
    </source>
</evidence>
<evidence type="ECO:0000256" key="2">
    <source>
        <dbReference type="ARBA" id="ARBA00023134"/>
    </source>
</evidence>
<dbReference type="GO" id="GO:0008017">
    <property type="term" value="F:microtubule binding"/>
    <property type="evidence" value="ECO:0007669"/>
    <property type="project" value="TreeGrafter"/>
</dbReference>
<protein>
    <submittedName>
        <fullName evidence="5">Dynamin family protein</fullName>
    </submittedName>
</protein>
<dbReference type="CDD" id="cd08771">
    <property type="entry name" value="DLP_1"/>
    <property type="match status" value="1"/>
</dbReference>
<evidence type="ECO:0000256" key="1">
    <source>
        <dbReference type="ARBA" id="ARBA00022741"/>
    </source>
</evidence>
<dbReference type="AlphaFoldDB" id="A0A0A1V017"/>
<accession>A0A0A1V017</accession>
<dbReference type="InterPro" id="IPR030381">
    <property type="entry name" value="G_DYNAMIN_dom"/>
</dbReference>
<sequence length="698" mass="78993">MAVVDLESREHRDLLDLIDKLRSKGINQYVALPEIVVTGDQSAGKSSVLEAISGMSFPTKDNLCTRFATELILRRSSSVGVKISILPAACRPMAEQEKLKRFRPVVEQGSLELSHVVEQAKLVMGITPTSKAFRNDILRVEISGPSQPHLTMVDLPGLFQAGNSVQSDEDSETVTNIALRYMERPRSIILAVVSAKSDFALQQVTRLARRLDPEGRRTVGLITKPDTLDEGSESEAAYIRLAQNEDVRFKLGWHVLKNRDYKMTLNKATSQERDDAEREFFSNGPWAALDPSIVGVKALKPRLSHLLKDEILLQLPNLVKDVETGIRKCKSQLVRLGSARENIFEQRQYLVHISQAFSDLMKAAVDGFYNDPFFGSSKSEEGYQKRLRAVVQGLLIDFKDNMNEFGCTRHIVDSDDESDDEDMTLSGNKVLRSAYVEEVGELMNRNRGCELPGTFNPLIVGDLFFEQCKPWEDITEILFKKVLESVKRVAHEIIAHVTVESTAAKLGRFIRPAIQVLAQELEASFLSLLKPYQKIHPITYNEALTENVQKAQAERRRRKVEARLTKAYPIEMYGAQRLTVTRQAILEIFTAEEDVNMKLYGSSLAVDYLQAYYNVSLKKFIDDISTLGVECCLIQKLRSLFEPRDIYKMSDTEIQHLAEEDPATKLERSRLREKLNILDGCLYELRGWDKFNPNAKGI</sequence>
<name>A0A0A1V017_9HYPO</name>
<dbReference type="FunFam" id="3.40.50.300:FF:001425">
    <property type="entry name" value="Dynamin GTPase, putative"/>
    <property type="match status" value="1"/>
</dbReference>
<dbReference type="PROSITE" id="PS51718">
    <property type="entry name" value="G_DYNAMIN_2"/>
    <property type="match status" value="1"/>
</dbReference>
<gene>
    <name evidence="5" type="ORF">X797_003269</name>
</gene>
<dbReference type="GO" id="GO:0048312">
    <property type="term" value="P:intracellular distribution of mitochondria"/>
    <property type="evidence" value="ECO:0007669"/>
    <property type="project" value="TreeGrafter"/>
</dbReference>
<keyword evidence="2" id="KW-0342">GTP-binding</keyword>
<dbReference type="PRINTS" id="PR00195">
    <property type="entry name" value="DYNAMIN"/>
</dbReference>
<evidence type="ECO:0000313" key="5">
    <source>
        <dbReference type="EMBL" id="EXV03469.1"/>
    </source>
</evidence>
<dbReference type="InterPro" id="IPR045063">
    <property type="entry name" value="Dynamin_N"/>
</dbReference>
<dbReference type="PANTHER" id="PTHR11566">
    <property type="entry name" value="DYNAMIN"/>
    <property type="match status" value="1"/>
</dbReference>
<dbReference type="GO" id="GO:0005739">
    <property type="term" value="C:mitochondrion"/>
    <property type="evidence" value="ECO:0007669"/>
    <property type="project" value="TreeGrafter"/>
</dbReference>
<dbReference type="InterPro" id="IPR022812">
    <property type="entry name" value="Dynamin"/>
</dbReference>
<dbReference type="GO" id="GO:0000266">
    <property type="term" value="P:mitochondrial fission"/>
    <property type="evidence" value="ECO:0007669"/>
    <property type="project" value="TreeGrafter"/>
</dbReference>
<dbReference type="GO" id="GO:0005525">
    <property type="term" value="F:GTP binding"/>
    <property type="evidence" value="ECO:0007669"/>
    <property type="project" value="InterPro"/>
</dbReference>
<dbReference type="PROSITE" id="PS51388">
    <property type="entry name" value="GED"/>
    <property type="match status" value="1"/>
</dbReference>
<dbReference type="EMBL" id="JELW01000003">
    <property type="protein sequence ID" value="EXV03469.1"/>
    <property type="molecule type" value="Genomic_DNA"/>
</dbReference>
<dbReference type="InterPro" id="IPR000375">
    <property type="entry name" value="Dynamin_stalk"/>
</dbReference>
<dbReference type="GO" id="GO:0016559">
    <property type="term" value="P:peroxisome fission"/>
    <property type="evidence" value="ECO:0007669"/>
    <property type="project" value="TreeGrafter"/>
</dbReference>
<evidence type="ECO:0000313" key="6">
    <source>
        <dbReference type="Proteomes" id="UP000030151"/>
    </source>
</evidence>
<comment type="caution">
    <text evidence="5">The sequence shown here is derived from an EMBL/GenBank/DDBJ whole genome shotgun (WGS) entry which is preliminary data.</text>
</comment>
<dbReference type="Pfam" id="PF00350">
    <property type="entry name" value="Dynamin_N"/>
    <property type="match status" value="1"/>
</dbReference>
<dbReference type="SMART" id="SM00053">
    <property type="entry name" value="DYNc"/>
    <property type="match status" value="1"/>
</dbReference>
<dbReference type="SUPFAM" id="SSF52540">
    <property type="entry name" value="P-loop containing nucleoside triphosphate hydrolases"/>
    <property type="match status" value="1"/>
</dbReference>
<dbReference type="InterPro" id="IPR020850">
    <property type="entry name" value="GED_dom"/>
</dbReference>
<dbReference type="Gene3D" id="3.40.50.300">
    <property type="entry name" value="P-loop containing nucleotide triphosphate hydrolases"/>
    <property type="match status" value="1"/>
</dbReference>
<reference evidence="5 6" key="1">
    <citation type="submission" date="2014-02" db="EMBL/GenBank/DDBJ databases">
        <title>The genome sequence of the entomopathogenic fungus Metarhizium robertsii ARSEF 2575.</title>
        <authorList>
            <person name="Giuliano Garisto Donzelli B."/>
            <person name="Roe B.A."/>
            <person name="Macmil S.L."/>
            <person name="Krasnoff S.B."/>
            <person name="Gibson D.M."/>
        </authorList>
    </citation>
    <scope>NUCLEOTIDE SEQUENCE [LARGE SCALE GENOMIC DNA]</scope>
    <source>
        <strain evidence="5 6">ARSEF 2575</strain>
    </source>
</reference>
<dbReference type="InterPro" id="IPR001401">
    <property type="entry name" value="Dynamin_GTPase"/>
</dbReference>